<organism evidence="3 4">
    <name type="scientific">Suillus luteus UH-Slu-Lm8-n1</name>
    <dbReference type="NCBI Taxonomy" id="930992"/>
    <lineage>
        <taxon>Eukaryota</taxon>
        <taxon>Fungi</taxon>
        <taxon>Dikarya</taxon>
        <taxon>Basidiomycota</taxon>
        <taxon>Agaricomycotina</taxon>
        <taxon>Agaricomycetes</taxon>
        <taxon>Agaricomycetidae</taxon>
        <taxon>Boletales</taxon>
        <taxon>Suillineae</taxon>
        <taxon>Suillaceae</taxon>
        <taxon>Suillus</taxon>
    </lineage>
</organism>
<name>A0A0D0A6J7_9AGAM</name>
<dbReference type="InterPro" id="IPR036249">
    <property type="entry name" value="Thioredoxin-like_sf"/>
</dbReference>
<dbReference type="CDD" id="cd00570">
    <property type="entry name" value="GST_N_family"/>
    <property type="match status" value="1"/>
</dbReference>
<dbReference type="InParanoid" id="A0A0D0A6J7"/>
<reference evidence="4" key="2">
    <citation type="submission" date="2015-01" db="EMBL/GenBank/DDBJ databases">
        <title>Evolutionary Origins and Diversification of the Mycorrhizal Mutualists.</title>
        <authorList>
            <consortium name="DOE Joint Genome Institute"/>
            <consortium name="Mycorrhizal Genomics Consortium"/>
            <person name="Kohler A."/>
            <person name="Kuo A."/>
            <person name="Nagy L.G."/>
            <person name="Floudas D."/>
            <person name="Copeland A."/>
            <person name="Barry K.W."/>
            <person name="Cichocki N."/>
            <person name="Veneault-Fourrey C."/>
            <person name="LaButti K."/>
            <person name="Lindquist E.A."/>
            <person name="Lipzen A."/>
            <person name="Lundell T."/>
            <person name="Morin E."/>
            <person name="Murat C."/>
            <person name="Riley R."/>
            <person name="Ohm R."/>
            <person name="Sun H."/>
            <person name="Tunlid A."/>
            <person name="Henrissat B."/>
            <person name="Grigoriev I.V."/>
            <person name="Hibbett D.S."/>
            <person name="Martin F."/>
        </authorList>
    </citation>
    <scope>NUCLEOTIDE SEQUENCE [LARGE SCALE GENOMIC DNA]</scope>
    <source>
        <strain evidence="4">UH-Slu-Lm8-n1</strain>
    </source>
</reference>
<evidence type="ECO:0000259" key="2">
    <source>
        <dbReference type="PROSITE" id="PS50405"/>
    </source>
</evidence>
<evidence type="ECO:0000313" key="4">
    <source>
        <dbReference type="Proteomes" id="UP000054485"/>
    </source>
</evidence>
<dbReference type="Gene3D" id="1.20.1050.10">
    <property type="match status" value="1"/>
</dbReference>
<dbReference type="Pfam" id="PF00043">
    <property type="entry name" value="GST_C"/>
    <property type="match status" value="1"/>
</dbReference>
<dbReference type="Pfam" id="PF13417">
    <property type="entry name" value="GST_N_3"/>
    <property type="match status" value="1"/>
</dbReference>
<dbReference type="PROSITE" id="PS50405">
    <property type="entry name" value="GST_CTER"/>
    <property type="match status" value="1"/>
</dbReference>
<dbReference type="InterPro" id="IPR036282">
    <property type="entry name" value="Glutathione-S-Trfase_C_sf"/>
</dbReference>
<dbReference type="PANTHER" id="PTHR43968:SF6">
    <property type="entry name" value="GLUTATHIONE S-TRANSFERASE OMEGA"/>
    <property type="match status" value="1"/>
</dbReference>
<keyword evidence="4" id="KW-1185">Reference proteome</keyword>
<dbReference type="EMBL" id="KN835168">
    <property type="protein sequence ID" value="KIK45735.1"/>
    <property type="molecule type" value="Genomic_DNA"/>
</dbReference>
<dbReference type="SFLD" id="SFLDS00019">
    <property type="entry name" value="Glutathione_Transferase_(cytos"/>
    <property type="match status" value="1"/>
</dbReference>
<dbReference type="AlphaFoldDB" id="A0A0D0A6J7"/>
<protein>
    <recommendedName>
        <fullName evidence="5">Glutathione transferase</fullName>
    </recommendedName>
</protein>
<feature type="domain" description="GST C-terminal" evidence="2">
    <location>
        <begin position="99"/>
        <end position="232"/>
    </location>
</feature>
<evidence type="ECO:0000313" key="3">
    <source>
        <dbReference type="EMBL" id="KIK45735.1"/>
    </source>
</evidence>
<accession>A0A0D0A6J7</accession>
<dbReference type="SUPFAM" id="SSF47616">
    <property type="entry name" value="GST C-terminal domain-like"/>
    <property type="match status" value="1"/>
</dbReference>
<sequence length="237" mass="26425">MSEQLTLYLFKASPFSQKIELALAEANAPHKAYQVDLFNKPEWFASKVNPVGKVPAVTYGGPNVDPDDPSPLSAKIAESNVILEFLADLYPDSGLLPKDPVSRAKVRFFIDATHKHLEGSLLDFIRGRESSENTLKGIEFIQGLLEEGKDFAVGNHYTIADACISPHLARLKIITETDLGRFPAGMGYKLGEELKGPKFAKLMKYVQRMLERPSLKQAHDEESLIAFFKTIFTERAQ</sequence>
<dbReference type="InterPro" id="IPR050983">
    <property type="entry name" value="GST_Omega/HSP26"/>
</dbReference>
<dbReference type="InterPro" id="IPR004045">
    <property type="entry name" value="Glutathione_S-Trfase_N"/>
</dbReference>
<dbReference type="SUPFAM" id="SSF52833">
    <property type="entry name" value="Thioredoxin-like"/>
    <property type="match status" value="1"/>
</dbReference>
<evidence type="ECO:0000259" key="1">
    <source>
        <dbReference type="PROSITE" id="PS50404"/>
    </source>
</evidence>
<dbReference type="InterPro" id="IPR040079">
    <property type="entry name" value="Glutathione_S-Trfase"/>
</dbReference>
<gene>
    <name evidence="3" type="ORF">CY34DRAFT_22382</name>
</gene>
<dbReference type="Proteomes" id="UP000054485">
    <property type="component" value="Unassembled WGS sequence"/>
</dbReference>
<dbReference type="SFLD" id="SFLDG00358">
    <property type="entry name" value="Main_(cytGST)"/>
    <property type="match status" value="1"/>
</dbReference>
<dbReference type="PROSITE" id="PS50404">
    <property type="entry name" value="GST_NTER"/>
    <property type="match status" value="1"/>
</dbReference>
<dbReference type="HOGENOM" id="CLU_066075_0_0_1"/>
<dbReference type="PANTHER" id="PTHR43968">
    <property type="match status" value="1"/>
</dbReference>
<dbReference type="InterPro" id="IPR004046">
    <property type="entry name" value="GST_C"/>
</dbReference>
<dbReference type="Gene3D" id="3.40.30.10">
    <property type="entry name" value="Glutaredoxin"/>
    <property type="match status" value="1"/>
</dbReference>
<reference evidence="3 4" key="1">
    <citation type="submission" date="2014-04" db="EMBL/GenBank/DDBJ databases">
        <authorList>
            <consortium name="DOE Joint Genome Institute"/>
            <person name="Kuo A."/>
            <person name="Ruytinx J."/>
            <person name="Rineau F."/>
            <person name="Colpaert J."/>
            <person name="Kohler A."/>
            <person name="Nagy L.G."/>
            <person name="Floudas D."/>
            <person name="Copeland A."/>
            <person name="Barry K.W."/>
            <person name="Cichocki N."/>
            <person name="Veneault-Fourrey C."/>
            <person name="LaButti K."/>
            <person name="Lindquist E.A."/>
            <person name="Lipzen A."/>
            <person name="Lundell T."/>
            <person name="Morin E."/>
            <person name="Murat C."/>
            <person name="Sun H."/>
            <person name="Tunlid A."/>
            <person name="Henrissat B."/>
            <person name="Grigoriev I.V."/>
            <person name="Hibbett D.S."/>
            <person name="Martin F."/>
            <person name="Nordberg H.P."/>
            <person name="Cantor M.N."/>
            <person name="Hua S.X."/>
        </authorList>
    </citation>
    <scope>NUCLEOTIDE SEQUENCE [LARGE SCALE GENOMIC DNA]</scope>
    <source>
        <strain evidence="3 4">UH-Slu-Lm8-n1</strain>
    </source>
</reference>
<dbReference type="InterPro" id="IPR010987">
    <property type="entry name" value="Glutathione-S-Trfase_C-like"/>
</dbReference>
<dbReference type="GO" id="GO:0005737">
    <property type="term" value="C:cytoplasm"/>
    <property type="evidence" value="ECO:0007669"/>
    <property type="project" value="TreeGrafter"/>
</dbReference>
<dbReference type="STRING" id="930992.A0A0D0A6J7"/>
<dbReference type="OrthoDB" id="202840at2759"/>
<proteinExistence type="predicted"/>
<evidence type="ECO:0008006" key="5">
    <source>
        <dbReference type="Google" id="ProtNLM"/>
    </source>
</evidence>
<feature type="domain" description="GST N-terminal" evidence="1">
    <location>
        <begin position="3"/>
        <end position="94"/>
    </location>
</feature>